<gene>
    <name evidence="2" type="ORF">CYME_CMN053C</name>
</gene>
<name>M1UTP3_CYAM1</name>
<reference evidence="2 3" key="2">
    <citation type="journal article" date="2007" name="BMC Biol.">
        <title>A 100%-complete sequence reveals unusually simple genomic features in the hot-spring red alga Cyanidioschyzon merolae.</title>
        <authorList>
            <person name="Nozaki H."/>
            <person name="Takano H."/>
            <person name="Misumi O."/>
            <person name="Terasawa K."/>
            <person name="Matsuzaki M."/>
            <person name="Maruyama S."/>
            <person name="Nishida K."/>
            <person name="Yagisawa F."/>
            <person name="Yoshida Y."/>
            <person name="Fujiwara T."/>
            <person name="Takio S."/>
            <person name="Tamura K."/>
            <person name="Chung S.J."/>
            <person name="Nakamura S."/>
            <person name="Kuroiwa H."/>
            <person name="Tanaka K."/>
            <person name="Sato N."/>
            <person name="Kuroiwa T."/>
        </authorList>
    </citation>
    <scope>NUCLEOTIDE SEQUENCE [LARGE SCALE GENOMIC DNA]</scope>
    <source>
        <strain evidence="2 3">10D</strain>
    </source>
</reference>
<dbReference type="PANTHER" id="PTHR46487">
    <property type="entry name" value="DNA REPAIR PROTEIN XRCC3"/>
    <property type="match status" value="1"/>
</dbReference>
<dbReference type="EMBL" id="AP006496">
    <property type="protein sequence ID" value="BAM81186.1"/>
    <property type="molecule type" value="Genomic_DNA"/>
</dbReference>
<dbReference type="InterPro" id="IPR027417">
    <property type="entry name" value="P-loop_NTPase"/>
</dbReference>
<dbReference type="InterPro" id="IPR013632">
    <property type="entry name" value="Rad51_C"/>
</dbReference>
<dbReference type="GO" id="GO:0000400">
    <property type="term" value="F:four-way junction DNA binding"/>
    <property type="evidence" value="ECO:0007669"/>
    <property type="project" value="TreeGrafter"/>
</dbReference>
<dbReference type="KEGG" id="cme:CYME_CMN053C"/>
<dbReference type="STRING" id="280699.M1UTP3"/>
<dbReference type="InterPro" id="IPR020588">
    <property type="entry name" value="RecA_ATP-bd"/>
</dbReference>
<dbReference type="GO" id="GO:0140664">
    <property type="term" value="F:ATP-dependent DNA damage sensor activity"/>
    <property type="evidence" value="ECO:0007669"/>
    <property type="project" value="InterPro"/>
</dbReference>
<dbReference type="eggNOG" id="KOG1564">
    <property type="taxonomic scope" value="Eukaryota"/>
</dbReference>
<evidence type="ECO:0000259" key="1">
    <source>
        <dbReference type="PROSITE" id="PS50162"/>
    </source>
</evidence>
<dbReference type="Gramene" id="CMN053CT">
    <property type="protein sequence ID" value="CMN053CT"/>
    <property type="gene ID" value="CMN053C"/>
</dbReference>
<dbReference type="Pfam" id="PF08423">
    <property type="entry name" value="Rad51"/>
    <property type="match status" value="1"/>
</dbReference>
<dbReference type="GO" id="GO:0005657">
    <property type="term" value="C:replication fork"/>
    <property type="evidence" value="ECO:0007669"/>
    <property type="project" value="TreeGrafter"/>
</dbReference>
<accession>M1UTP3</accession>
<reference evidence="2 3" key="1">
    <citation type="journal article" date="2004" name="Nature">
        <title>Genome sequence of the ultrasmall unicellular red alga Cyanidioschyzon merolae 10D.</title>
        <authorList>
            <person name="Matsuzaki M."/>
            <person name="Misumi O."/>
            <person name="Shin-i T."/>
            <person name="Maruyama S."/>
            <person name="Takahara M."/>
            <person name="Miyagishima S."/>
            <person name="Mori T."/>
            <person name="Nishida K."/>
            <person name="Yagisawa F."/>
            <person name="Nishida K."/>
            <person name="Yoshida Y."/>
            <person name="Nishimura Y."/>
            <person name="Nakao S."/>
            <person name="Kobayashi T."/>
            <person name="Momoyama Y."/>
            <person name="Higashiyama T."/>
            <person name="Minoda A."/>
            <person name="Sano M."/>
            <person name="Nomoto H."/>
            <person name="Oishi K."/>
            <person name="Hayashi H."/>
            <person name="Ohta F."/>
            <person name="Nishizaka S."/>
            <person name="Haga S."/>
            <person name="Miura S."/>
            <person name="Morishita T."/>
            <person name="Kabeya Y."/>
            <person name="Terasawa K."/>
            <person name="Suzuki Y."/>
            <person name="Ishii Y."/>
            <person name="Asakawa S."/>
            <person name="Takano H."/>
            <person name="Ohta N."/>
            <person name="Kuroiwa H."/>
            <person name="Tanaka K."/>
            <person name="Shimizu N."/>
            <person name="Sugano S."/>
            <person name="Sato N."/>
            <person name="Nozaki H."/>
            <person name="Ogasawara N."/>
            <person name="Kohara Y."/>
            <person name="Kuroiwa T."/>
        </authorList>
    </citation>
    <scope>NUCLEOTIDE SEQUENCE [LARGE SCALE GENOMIC DNA]</scope>
    <source>
        <strain evidence="2 3">10D</strain>
    </source>
</reference>
<dbReference type="GO" id="GO:0090656">
    <property type="term" value="P:t-circle formation"/>
    <property type="evidence" value="ECO:0007669"/>
    <property type="project" value="TreeGrafter"/>
</dbReference>
<dbReference type="SUPFAM" id="SSF52540">
    <property type="entry name" value="P-loop containing nucleoside triphosphate hydrolases"/>
    <property type="match status" value="1"/>
</dbReference>
<dbReference type="Gene3D" id="3.40.50.300">
    <property type="entry name" value="P-loop containing nucleotide triphosphate hydrolases"/>
    <property type="match status" value="1"/>
</dbReference>
<dbReference type="GO" id="GO:0071140">
    <property type="term" value="P:resolution of mitotic recombination intermediates"/>
    <property type="evidence" value="ECO:0007669"/>
    <property type="project" value="TreeGrafter"/>
</dbReference>
<dbReference type="GeneID" id="16995281"/>
<dbReference type="HOGENOM" id="CLU_666262_0_0_1"/>
<dbReference type="GO" id="GO:0000722">
    <property type="term" value="P:telomere maintenance via recombination"/>
    <property type="evidence" value="ECO:0007669"/>
    <property type="project" value="TreeGrafter"/>
</dbReference>
<dbReference type="RefSeq" id="XP_005537222.1">
    <property type="nucleotide sequence ID" value="XM_005537165.1"/>
</dbReference>
<feature type="domain" description="RecA family profile 1" evidence="1">
    <location>
        <begin position="146"/>
        <end position="327"/>
    </location>
</feature>
<proteinExistence type="predicted"/>
<dbReference type="OMA" id="ERIPDAW"/>
<organism evidence="2 3">
    <name type="scientific">Cyanidioschyzon merolae (strain NIES-3377 / 10D)</name>
    <name type="common">Unicellular red alga</name>
    <dbReference type="NCBI Taxonomy" id="280699"/>
    <lineage>
        <taxon>Eukaryota</taxon>
        <taxon>Rhodophyta</taxon>
        <taxon>Bangiophyceae</taxon>
        <taxon>Cyanidiales</taxon>
        <taxon>Cyanidiaceae</taxon>
        <taxon>Cyanidioschyzon</taxon>
    </lineage>
</organism>
<evidence type="ECO:0000313" key="3">
    <source>
        <dbReference type="Proteomes" id="UP000007014"/>
    </source>
</evidence>
<dbReference type="Proteomes" id="UP000007014">
    <property type="component" value="Chromosome 14"/>
</dbReference>
<dbReference type="AlphaFoldDB" id="M1UTP3"/>
<dbReference type="GO" id="GO:0033065">
    <property type="term" value="C:Rad51C-XRCC3 complex"/>
    <property type="evidence" value="ECO:0007669"/>
    <property type="project" value="TreeGrafter"/>
</dbReference>
<sequence>MDCASTDDAGCADVRLPCELDAAVQQTPPADAFPLALAERLIRLAPEGSESALQRLVAREREKTRSGVRTAGSKPFNSDLDAKALLELAAWSSTHGDIGLRASFLSACERVARETSLVARHAASALCGKLEGERFGALEGSTPAPAPVTLSLGCPLLDQVVCIRCGAVTEVYGEAGSGKTQFLLQLAARNRGMTLYLHTENGRFPSERLVDIARATASSADNDGNDIARSPESILNRILVETGAHVARSPLSLSRYIRGPFRKFLEHSPDPKLLIIDSIAAVIRHAYENRKRGALSKRARWVFRFVNTLRLLMREHRSLAVVASNQVAQRADGELVPALGAVWSQCVNTRIRLQRSVRGVFPSQSDAASTPAGALRSASVCFSDWGPEPGTLVTFQIDESGVHGQHRGFVRSH</sequence>
<dbReference type="GO" id="GO:0045003">
    <property type="term" value="P:double-strand break repair via synthesis-dependent strand annealing"/>
    <property type="evidence" value="ECO:0007669"/>
    <property type="project" value="TreeGrafter"/>
</dbReference>
<dbReference type="PANTHER" id="PTHR46487:SF1">
    <property type="entry name" value="DNA REPAIR PROTEIN XRCC3"/>
    <property type="match status" value="1"/>
</dbReference>
<dbReference type="PROSITE" id="PS50162">
    <property type="entry name" value="RECA_2"/>
    <property type="match status" value="1"/>
</dbReference>
<keyword evidence="3" id="KW-1185">Reference proteome</keyword>
<evidence type="ECO:0000313" key="2">
    <source>
        <dbReference type="EMBL" id="BAM81186.1"/>
    </source>
</evidence>
<protein>
    <submittedName>
        <fullName evidence="2">Similar to DNA repair and recombination protein Rad57p/XRCC2</fullName>
    </submittedName>
</protein>
<dbReference type="OrthoDB" id="1861185at2759"/>
<dbReference type="GO" id="GO:0005524">
    <property type="term" value="F:ATP binding"/>
    <property type="evidence" value="ECO:0007669"/>
    <property type="project" value="InterPro"/>
</dbReference>